<dbReference type="Gene3D" id="3.40.50.720">
    <property type="entry name" value="NAD(P)-binding Rossmann-like Domain"/>
    <property type="match status" value="1"/>
</dbReference>
<dbReference type="SUPFAM" id="SSF51735">
    <property type="entry name" value="NAD(P)-binding Rossmann-fold domains"/>
    <property type="match status" value="1"/>
</dbReference>
<keyword evidence="2 4" id="KW-0520">NAD</keyword>
<name>A0AAJ0BHB6_9PEZI</name>
<dbReference type="InterPro" id="IPR022383">
    <property type="entry name" value="Lactate/malate_DH_C"/>
</dbReference>
<evidence type="ECO:0000259" key="6">
    <source>
        <dbReference type="Pfam" id="PF00056"/>
    </source>
</evidence>
<dbReference type="PANTHER" id="PTHR43128">
    <property type="entry name" value="L-2-HYDROXYCARBOXYLATE DEHYDROGENASE (NAD(P)(+))"/>
    <property type="match status" value="1"/>
</dbReference>
<dbReference type="AlphaFoldDB" id="A0AAJ0BHB6"/>
<dbReference type="PIRSF" id="PIRSF000102">
    <property type="entry name" value="Lac_mal_DH"/>
    <property type="match status" value="1"/>
</dbReference>
<dbReference type="EMBL" id="MU839829">
    <property type="protein sequence ID" value="KAK1758274.1"/>
    <property type="molecule type" value="Genomic_DNA"/>
</dbReference>
<dbReference type="SUPFAM" id="SSF56327">
    <property type="entry name" value="LDH C-terminal domain-like"/>
    <property type="match status" value="1"/>
</dbReference>
<dbReference type="Gene3D" id="3.90.110.10">
    <property type="entry name" value="Lactate dehydrogenase/glycoside hydrolase, family 4, C-terminal"/>
    <property type="match status" value="1"/>
</dbReference>
<proteinExistence type="inferred from homology"/>
<dbReference type="Proteomes" id="UP001239445">
    <property type="component" value="Unassembled WGS sequence"/>
</dbReference>
<evidence type="ECO:0000256" key="1">
    <source>
        <dbReference type="ARBA" id="ARBA00023002"/>
    </source>
</evidence>
<evidence type="ECO:0000313" key="9">
    <source>
        <dbReference type="Proteomes" id="UP001239445"/>
    </source>
</evidence>
<feature type="binding site" evidence="4">
    <location>
        <begin position="14"/>
        <end position="19"/>
    </location>
    <ligand>
        <name>NAD(+)</name>
        <dbReference type="ChEBI" id="CHEBI:57540"/>
    </ligand>
</feature>
<evidence type="ECO:0000259" key="7">
    <source>
        <dbReference type="Pfam" id="PF02866"/>
    </source>
</evidence>
<dbReference type="PANTHER" id="PTHR43128:SF16">
    <property type="entry name" value="L-LACTATE DEHYDROGENASE"/>
    <property type="match status" value="1"/>
</dbReference>
<sequence>METTQTRKRIALIGAGQVGGAAAYALIQSSLAAELLLVDTNIAQRDAQVRDLSDVAFATGSGTRVRAATYHEAGQESDVVVITAGSRHTPGQSFGESAARNVSIVRNVVSAMTPFRKDAVLLVVSNPVDLLTSLAGELARLPRTQVFGSGTFLESARLRGLIADHVGIAANSIDMYVVGVHGENQVPAWSTATVGGVPLDTALPAGQIDRAALADECKHFSDDVIRTKGSTPFGIGAIIASLCASVLLDRRNVRPVSHFVPEFGCCVSMPAVLGRQGIVRTIQMPLAQEEGEAVAESAGVVKKQLDRILEDCTPRQW</sequence>
<feature type="binding site" evidence="4">
    <location>
        <position position="39"/>
    </location>
    <ligand>
        <name>NAD(+)</name>
        <dbReference type="ChEBI" id="CHEBI:57540"/>
    </ligand>
</feature>
<feature type="domain" description="Lactate/malate dehydrogenase C-terminal" evidence="7">
    <location>
        <begin position="151"/>
        <end position="309"/>
    </location>
</feature>
<dbReference type="PRINTS" id="PR00086">
    <property type="entry name" value="LLDHDRGNASE"/>
</dbReference>
<dbReference type="CDD" id="cd00300">
    <property type="entry name" value="LDH_like"/>
    <property type="match status" value="1"/>
</dbReference>
<dbReference type="InterPro" id="IPR001236">
    <property type="entry name" value="Lactate/malate_DH_N"/>
</dbReference>
<evidence type="ECO:0000256" key="5">
    <source>
        <dbReference type="RuleBase" id="RU003369"/>
    </source>
</evidence>
<dbReference type="InterPro" id="IPR036291">
    <property type="entry name" value="NAD(P)-bd_dom_sf"/>
</dbReference>
<comment type="similarity">
    <text evidence="5">Belongs to the LDH/MDH superfamily.</text>
</comment>
<feature type="active site" description="Proton acceptor" evidence="3">
    <location>
        <position position="181"/>
    </location>
</feature>
<accession>A0AAJ0BHB6</accession>
<protein>
    <submittedName>
        <fullName evidence="8">Lactate dehydrogenase/glycoside hydrolase</fullName>
    </submittedName>
</protein>
<keyword evidence="8" id="KW-0378">Hydrolase</keyword>
<feature type="binding site" evidence="4">
    <location>
        <begin position="124"/>
        <end position="126"/>
    </location>
    <ligand>
        <name>NAD(+)</name>
        <dbReference type="ChEBI" id="CHEBI:57540"/>
    </ligand>
</feature>
<dbReference type="GO" id="GO:0016787">
    <property type="term" value="F:hydrolase activity"/>
    <property type="evidence" value="ECO:0007669"/>
    <property type="project" value="UniProtKB-KW"/>
</dbReference>
<dbReference type="Pfam" id="PF00056">
    <property type="entry name" value="Ldh_1_N"/>
    <property type="match status" value="1"/>
</dbReference>
<gene>
    <name evidence="8" type="ORF">QBC47DRAFT_374173</name>
</gene>
<dbReference type="InterPro" id="IPR001557">
    <property type="entry name" value="L-lactate/malate_DH"/>
</dbReference>
<evidence type="ECO:0000256" key="3">
    <source>
        <dbReference type="PIRSR" id="PIRSR000102-1"/>
    </source>
</evidence>
<keyword evidence="9" id="KW-1185">Reference proteome</keyword>
<evidence type="ECO:0000313" key="8">
    <source>
        <dbReference type="EMBL" id="KAK1758274.1"/>
    </source>
</evidence>
<keyword evidence="1 5" id="KW-0560">Oxidoreductase</keyword>
<feature type="domain" description="Lactate/malate dehydrogenase N-terminal" evidence="6">
    <location>
        <begin position="9"/>
        <end position="148"/>
    </location>
</feature>
<dbReference type="GO" id="GO:0004459">
    <property type="term" value="F:L-lactate dehydrogenase (NAD+) activity"/>
    <property type="evidence" value="ECO:0007669"/>
    <property type="project" value="TreeGrafter"/>
</dbReference>
<evidence type="ECO:0000256" key="2">
    <source>
        <dbReference type="ARBA" id="ARBA00023027"/>
    </source>
</evidence>
<comment type="caution">
    <text evidence="8">The sequence shown here is derived from an EMBL/GenBank/DDBJ whole genome shotgun (WGS) entry which is preliminary data.</text>
</comment>
<dbReference type="InterPro" id="IPR015955">
    <property type="entry name" value="Lactate_DH/Glyco_Ohase_4_C"/>
</dbReference>
<feature type="binding site" evidence="4">
    <location>
        <position position="101"/>
    </location>
    <ligand>
        <name>NAD(+)</name>
        <dbReference type="ChEBI" id="CHEBI:57540"/>
    </ligand>
</feature>
<reference evidence="8" key="1">
    <citation type="submission" date="2023-06" db="EMBL/GenBank/DDBJ databases">
        <title>Genome-scale phylogeny and comparative genomics of the fungal order Sordariales.</title>
        <authorList>
            <consortium name="Lawrence Berkeley National Laboratory"/>
            <person name="Hensen N."/>
            <person name="Bonometti L."/>
            <person name="Westerberg I."/>
            <person name="Brannstrom I.O."/>
            <person name="Guillou S."/>
            <person name="Cros-Aarteil S."/>
            <person name="Calhoun S."/>
            <person name="Haridas S."/>
            <person name="Kuo A."/>
            <person name="Mondo S."/>
            <person name="Pangilinan J."/>
            <person name="Riley R."/>
            <person name="Labutti K."/>
            <person name="Andreopoulos B."/>
            <person name="Lipzen A."/>
            <person name="Chen C."/>
            <person name="Yanf M."/>
            <person name="Daum C."/>
            <person name="Ng V."/>
            <person name="Clum A."/>
            <person name="Steindorff A."/>
            <person name="Ohm R."/>
            <person name="Martin F."/>
            <person name="Silar P."/>
            <person name="Natvig D."/>
            <person name="Lalanne C."/>
            <person name="Gautier V."/>
            <person name="Ament-Velasquez S.L."/>
            <person name="Kruys A."/>
            <person name="Hutchinson M.I."/>
            <person name="Powell A.J."/>
            <person name="Barry K."/>
            <person name="Miller A.N."/>
            <person name="Grigoriev I.V."/>
            <person name="Debuchy R."/>
            <person name="Gladieux P."/>
            <person name="Thoren M.H."/>
            <person name="Johannesson H."/>
        </authorList>
    </citation>
    <scope>NUCLEOTIDE SEQUENCE</scope>
    <source>
        <strain evidence="8">PSN4</strain>
    </source>
</reference>
<dbReference type="Pfam" id="PF02866">
    <property type="entry name" value="Ldh_1_C"/>
    <property type="match status" value="1"/>
</dbReference>
<evidence type="ECO:0000256" key="4">
    <source>
        <dbReference type="PIRSR" id="PIRSR000102-3"/>
    </source>
</evidence>
<dbReference type="GO" id="GO:0006089">
    <property type="term" value="P:lactate metabolic process"/>
    <property type="evidence" value="ECO:0007669"/>
    <property type="project" value="TreeGrafter"/>
</dbReference>
<organism evidence="8 9">
    <name type="scientific">Echria macrotheca</name>
    <dbReference type="NCBI Taxonomy" id="438768"/>
    <lineage>
        <taxon>Eukaryota</taxon>
        <taxon>Fungi</taxon>
        <taxon>Dikarya</taxon>
        <taxon>Ascomycota</taxon>
        <taxon>Pezizomycotina</taxon>
        <taxon>Sordariomycetes</taxon>
        <taxon>Sordariomycetidae</taxon>
        <taxon>Sordariales</taxon>
        <taxon>Schizotheciaceae</taxon>
        <taxon>Echria</taxon>
    </lineage>
</organism>